<dbReference type="SUPFAM" id="SSF52821">
    <property type="entry name" value="Rhodanese/Cell cycle control phosphatase"/>
    <property type="match status" value="1"/>
</dbReference>
<proteinExistence type="predicted"/>
<dbReference type="PANTHER" id="PTHR43031">
    <property type="entry name" value="FAD-DEPENDENT OXIDOREDUCTASE"/>
    <property type="match status" value="1"/>
</dbReference>
<dbReference type="InterPro" id="IPR001763">
    <property type="entry name" value="Rhodanese-like_dom"/>
</dbReference>
<organism evidence="2 3">
    <name type="scientific">Azotobacter chroococcum NCIMB 8003</name>
    <dbReference type="NCBI Taxonomy" id="1328314"/>
    <lineage>
        <taxon>Bacteria</taxon>
        <taxon>Pseudomonadati</taxon>
        <taxon>Pseudomonadota</taxon>
        <taxon>Gammaproteobacteria</taxon>
        <taxon>Pseudomonadales</taxon>
        <taxon>Pseudomonadaceae</taxon>
        <taxon>Azotobacter</taxon>
    </lineage>
</organism>
<keyword evidence="2" id="KW-0808">Transferase</keyword>
<dbReference type="AlphaFoldDB" id="A0A0C4WRR7"/>
<evidence type="ECO:0000259" key="1">
    <source>
        <dbReference type="PROSITE" id="PS50206"/>
    </source>
</evidence>
<accession>A0A0C4WRR7</accession>
<dbReference type="PROSITE" id="PS50206">
    <property type="entry name" value="RHODANESE_3"/>
    <property type="match status" value="1"/>
</dbReference>
<dbReference type="STRING" id="1328314.Achr_39480"/>
<evidence type="ECO:0000313" key="2">
    <source>
        <dbReference type="EMBL" id="AJE23334.1"/>
    </source>
</evidence>
<reference evidence="2 3" key="1">
    <citation type="journal article" date="2015" name="PLoS ONE">
        <title>Azotobacter Genomes: The Genome of Azotobacter chroococcum NCIMB 8003 (ATCC 4412).</title>
        <authorList>
            <person name="Robson R.L."/>
            <person name="Jones R."/>
            <person name="Robson R.M."/>
            <person name="Schwartz A."/>
            <person name="Richardson T.H."/>
        </authorList>
    </citation>
    <scope>NUCLEOTIDE SEQUENCE [LARGE SCALE GENOMIC DNA]</scope>
    <source>
        <strain evidence="2 3">NCIMB 8003</strain>
    </source>
</reference>
<dbReference type="Pfam" id="PF00581">
    <property type="entry name" value="Rhodanese"/>
    <property type="match status" value="1"/>
</dbReference>
<dbReference type="Gene3D" id="3.40.250.10">
    <property type="entry name" value="Rhodanese-like domain"/>
    <property type="match status" value="1"/>
</dbReference>
<dbReference type="EMBL" id="CP010415">
    <property type="protein sequence ID" value="AJE23334.1"/>
    <property type="molecule type" value="Genomic_DNA"/>
</dbReference>
<dbReference type="HOGENOM" id="CLU_089574_14_0_6"/>
<feature type="domain" description="Rhodanese" evidence="1">
    <location>
        <begin position="18"/>
        <end position="106"/>
    </location>
</feature>
<keyword evidence="3" id="KW-1185">Reference proteome</keyword>
<dbReference type="SMART" id="SM00450">
    <property type="entry name" value="RHOD"/>
    <property type="match status" value="1"/>
</dbReference>
<dbReference type="Proteomes" id="UP000068210">
    <property type="component" value="Chromosome"/>
</dbReference>
<dbReference type="InterPro" id="IPR036873">
    <property type="entry name" value="Rhodanese-like_dom_sf"/>
</dbReference>
<gene>
    <name evidence="2" type="ORF">Achr_39480</name>
</gene>
<dbReference type="GO" id="GO:0016740">
    <property type="term" value="F:transferase activity"/>
    <property type="evidence" value="ECO:0007669"/>
    <property type="project" value="UniProtKB-KW"/>
</dbReference>
<dbReference type="KEGG" id="acx:Achr_39480"/>
<evidence type="ECO:0000313" key="3">
    <source>
        <dbReference type="Proteomes" id="UP000068210"/>
    </source>
</evidence>
<dbReference type="InterPro" id="IPR050229">
    <property type="entry name" value="GlpE_sulfurtransferase"/>
</dbReference>
<dbReference type="PANTHER" id="PTHR43031:SF16">
    <property type="entry name" value="OXIDOREDUCTASE"/>
    <property type="match status" value="1"/>
</dbReference>
<name>A0A0C4WRR7_9GAMM</name>
<sequence>MTPFARIAIEQAEALLTGQDGVMLLDTRDARAYCQGHDPRAIHLSDLNLRTLLKVTPKQVHLIFCCADGASSPDMAGLFAEFGFINCYSLEGGYAAWKSRPQHAAKARGIRARHAAALLG</sequence>
<dbReference type="RefSeq" id="WP_039806988.1">
    <property type="nucleotide sequence ID" value="NZ_CP010415.1"/>
</dbReference>
<protein>
    <submittedName>
        <fullName evidence="2">Rhodanese/sulfurtransferase-like protein</fullName>
    </submittedName>
</protein>